<dbReference type="SUPFAM" id="SSF53098">
    <property type="entry name" value="Ribonuclease H-like"/>
    <property type="match status" value="1"/>
</dbReference>
<dbReference type="GO" id="GO:0003964">
    <property type="term" value="F:RNA-directed DNA polymerase activity"/>
    <property type="evidence" value="ECO:0007669"/>
    <property type="project" value="UniProtKB-KW"/>
</dbReference>
<dbReference type="EMBL" id="BQNB010015964">
    <property type="protein sequence ID" value="GJT46200.1"/>
    <property type="molecule type" value="Genomic_DNA"/>
</dbReference>
<reference evidence="3" key="2">
    <citation type="submission" date="2022-01" db="EMBL/GenBank/DDBJ databases">
        <authorList>
            <person name="Yamashiro T."/>
            <person name="Shiraishi A."/>
            <person name="Satake H."/>
            <person name="Nakayama K."/>
        </authorList>
    </citation>
    <scope>NUCLEOTIDE SEQUENCE</scope>
</reference>
<sequence>MDGKNIVKGELPEPSEYNVEHVNTLIAQASPFLRFPKEFLCWVGISQMDLNAFIRTADPHASVGDGRNEGVASVGGQDNVEPIVPITDSVETEIPGHKPDYGTTGGSATGGKSPSVLNRLLQDSRLMVEQGVLALPTLPFITSFMTASPLEEGGDHTDSMTGPSLRTVGPSARFVVLSDSCHHSGAKSVDPEVDYLVRYVAPVMTTTTIVTAFVSSVATTAPTAIDAGKDKDMLAQSVFAGSSSSDRTEHTLSLFTGRSGSEFAAGSIRAGENTDVNLQEVYVPEWSVTRDCPRDGTVEQYVAEFNVSAKLRNLRFGLSSEVRMRAEYNILEKRRWKSLAEEKDNLLQRGTFIRLINAIVGRKLVVNSWQLKLSGQMTQLLLNIWKALGIVWGAIEKGMQEGWPRIEHITRIYCEALAISSEELLRSPMVTDYENSHLTGMVRGVNSGSQRAEGFVIPCTNPEILMHSGAPLTFPLSDLYLCMKSYVDSPSLCFMLWSTIGSLMHFFCWRMIFLISLEFHEVIGVSDVFSPSLLSESLEHGVSLFALLLLFISLAIINLSRLISEFTSFLSFSAHTDYFCMIGSVSHSAFARTLLRYSAGSGVGPLSGKGPRVIVSADVSVLPQSMFVSGGATGAALKGTSCGTERDRIVDRLSDARNRAGPAESGDSCGGAARLSSLIPLSRGSFDVTVGMDWLSKRKFVIVCYEKVVRIPLEGDEIFRVHGERTLGAAKALMNAKVDEPRISDIPVARDITDVFPEDLSMTTTTTSGEVLRVQGERTLGVAKALMNAKVDELKVGDISVVWEFVDVFPEDLSGLPTSVKDKILATSSEMPKVKNAPAEMLHDMDQQMEKRADDDMYWWPGMKMDIATCVSECLTCVKVKDEHQRPSGLLQQPEIPEWKWENITMDFITKLPRTKSWHDAIWVVVDRLTKSAHFLAIREDYSMEKLMRLYTDEIVARHGVPMSIISDRDARFTSRLWQTFQKALGTRLDMSMTYHHQTDRQSEHIIQMLEDIKGVCDRIWWQLGCPPTVS</sequence>
<dbReference type="InterPro" id="IPR012337">
    <property type="entry name" value="RNaseH-like_sf"/>
</dbReference>
<protein>
    <submittedName>
        <fullName evidence="3">Reverse transcriptase domain-containing protein</fullName>
    </submittedName>
</protein>
<gene>
    <name evidence="3" type="ORF">Tco_0954915</name>
</gene>
<keyword evidence="3" id="KW-0548">Nucleotidyltransferase</keyword>
<organism evidence="3 4">
    <name type="scientific">Tanacetum coccineum</name>
    <dbReference type="NCBI Taxonomy" id="301880"/>
    <lineage>
        <taxon>Eukaryota</taxon>
        <taxon>Viridiplantae</taxon>
        <taxon>Streptophyta</taxon>
        <taxon>Embryophyta</taxon>
        <taxon>Tracheophyta</taxon>
        <taxon>Spermatophyta</taxon>
        <taxon>Magnoliopsida</taxon>
        <taxon>eudicotyledons</taxon>
        <taxon>Gunneridae</taxon>
        <taxon>Pentapetalae</taxon>
        <taxon>asterids</taxon>
        <taxon>campanulids</taxon>
        <taxon>Asterales</taxon>
        <taxon>Asteraceae</taxon>
        <taxon>Asteroideae</taxon>
        <taxon>Anthemideae</taxon>
        <taxon>Anthemidinae</taxon>
        <taxon>Tanacetum</taxon>
    </lineage>
</organism>
<proteinExistence type="predicted"/>
<feature type="region of interest" description="Disordered" evidence="1">
    <location>
        <begin position="91"/>
        <end position="113"/>
    </location>
</feature>
<dbReference type="PANTHER" id="PTHR45835:SF99">
    <property type="entry name" value="CHROMO DOMAIN-CONTAINING PROTEIN-RELATED"/>
    <property type="match status" value="1"/>
</dbReference>
<feature type="domain" description="Integrase catalytic" evidence="2">
    <location>
        <begin position="893"/>
        <end position="1012"/>
    </location>
</feature>
<dbReference type="InterPro" id="IPR001584">
    <property type="entry name" value="Integrase_cat-core"/>
</dbReference>
<reference evidence="3" key="1">
    <citation type="journal article" date="2022" name="Int. J. Mol. Sci.">
        <title>Draft Genome of Tanacetum Coccineum: Genomic Comparison of Closely Related Tanacetum-Family Plants.</title>
        <authorList>
            <person name="Yamashiro T."/>
            <person name="Shiraishi A."/>
            <person name="Nakayama K."/>
            <person name="Satake H."/>
        </authorList>
    </citation>
    <scope>NUCLEOTIDE SEQUENCE</scope>
</reference>
<evidence type="ECO:0000313" key="4">
    <source>
        <dbReference type="Proteomes" id="UP001151760"/>
    </source>
</evidence>
<name>A0ABQ5E5Q3_9ASTR</name>
<dbReference type="Gene3D" id="3.30.420.10">
    <property type="entry name" value="Ribonuclease H-like superfamily/Ribonuclease H"/>
    <property type="match status" value="1"/>
</dbReference>
<evidence type="ECO:0000313" key="3">
    <source>
        <dbReference type="EMBL" id="GJT46200.1"/>
    </source>
</evidence>
<dbReference type="PANTHER" id="PTHR45835">
    <property type="entry name" value="YALI0A06105P"/>
    <property type="match status" value="1"/>
</dbReference>
<comment type="caution">
    <text evidence="3">The sequence shown here is derived from an EMBL/GenBank/DDBJ whole genome shotgun (WGS) entry which is preliminary data.</text>
</comment>
<keyword evidence="3" id="KW-0695">RNA-directed DNA polymerase</keyword>
<accession>A0ABQ5E5Q3</accession>
<dbReference type="PROSITE" id="PS50994">
    <property type="entry name" value="INTEGRASE"/>
    <property type="match status" value="1"/>
</dbReference>
<evidence type="ECO:0000259" key="2">
    <source>
        <dbReference type="PROSITE" id="PS50994"/>
    </source>
</evidence>
<evidence type="ECO:0000256" key="1">
    <source>
        <dbReference type="SAM" id="MobiDB-lite"/>
    </source>
</evidence>
<dbReference type="Proteomes" id="UP001151760">
    <property type="component" value="Unassembled WGS sequence"/>
</dbReference>
<keyword evidence="4" id="KW-1185">Reference proteome</keyword>
<dbReference type="Pfam" id="PF08284">
    <property type="entry name" value="RVP_2"/>
    <property type="match status" value="1"/>
</dbReference>
<dbReference type="InterPro" id="IPR036397">
    <property type="entry name" value="RNaseH_sf"/>
</dbReference>
<keyword evidence="3" id="KW-0808">Transferase</keyword>